<keyword evidence="5 7" id="KW-1133">Transmembrane helix</keyword>
<name>A0A4Q1U8A8_9LACO</name>
<evidence type="ECO:0000313" key="12">
    <source>
        <dbReference type="Proteomes" id="UP001164790"/>
    </source>
</evidence>
<evidence type="ECO:0000256" key="1">
    <source>
        <dbReference type="ARBA" id="ARBA00004651"/>
    </source>
</evidence>
<feature type="transmembrane region" description="Helical" evidence="7">
    <location>
        <begin position="7"/>
        <end position="31"/>
    </location>
</feature>
<feature type="transmembrane region" description="Helical" evidence="7">
    <location>
        <begin position="388"/>
        <end position="410"/>
    </location>
</feature>
<dbReference type="PROSITE" id="PS50850">
    <property type="entry name" value="MFS"/>
    <property type="match status" value="1"/>
</dbReference>
<dbReference type="InterPro" id="IPR036259">
    <property type="entry name" value="MFS_trans_sf"/>
</dbReference>
<keyword evidence="12" id="KW-1185">Reference proteome</keyword>
<feature type="transmembrane region" description="Helical" evidence="7">
    <location>
        <begin position="218"/>
        <end position="240"/>
    </location>
</feature>
<feature type="transmembrane region" description="Helical" evidence="7">
    <location>
        <begin position="43"/>
        <end position="61"/>
    </location>
</feature>
<evidence type="ECO:0000256" key="3">
    <source>
        <dbReference type="ARBA" id="ARBA00022475"/>
    </source>
</evidence>
<evidence type="ECO:0000256" key="2">
    <source>
        <dbReference type="ARBA" id="ARBA00022448"/>
    </source>
</evidence>
<evidence type="ECO:0000313" key="9">
    <source>
        <dbReference type="EMBL" id="RXT27198.1"/>
    </source>
</evidence>
<proteinExistence type="predicted"/>
<keyword evidence="4 7" id="KW-0812">Transmembrane</keyword>
<dbReference type="Pfam" id="PF07690">
    <property type="entry name" value="MFS_1"/>
    <property type="match status" value="1"/>
</dbReference>
<feature type="transmembrane region" description="Helical" evidence="7">
    <location>
        <begin position="132"/>
        <end position="153"/>
    </location>
</feature>
<evidence type="ECO:0000256" key="7">
    <source>
        <dbReference type="SAM" id="Phobius"/>
    </source>
</evidence>
<dbReference type="InterPro" id="IPR011701">
    <property type="entry name" value="MFS"/>
</dbReference>
<protein>
    <submittedName>
        <fullName evidence="9">MFS transporter</fullName>
    </submittedName>
</protein>
<dbReference type="InterPro" id="IPR020846">
    <property type="entry name" value="MFS_dom"/>
</dbReference>
<keyword evidence="3" id="KW-1003">Cell membrane</keyword>
<gene>
    <name evidence="9" type="ORF">BVJ53_04425</name>
    <name evidence="10" type="ORF">OFW50_00340</name>
</gene>
<dbReference type="GO" id="GO:0022857">
    <property type="term" value="F:transmembrane transporter activity"/>
    <property type="evidence" value="ECO:0007669"/>
    <property type="project" value="InterPro"/>
</dbReference>
<reference evidence="10" key="2">
    <citation type="submission" date="2022-10" db="EMBL/GenBank/DDBJ databases">
        <title>Comparative genomic analysis and in-vitro probiotic properties of the potential probiotic L. chiayiensis AACE 3.</title>
        <authorList>
            <person name="Kang X."/>
        </authorList>
    </citation>
    <scope>NUCLEOTIDE SEQUENCE</scope>
    <source>
        <strain evidence="10">AACE 3</strain>
    </source>
</reference>
<feature type="transmembrane region" description="Helical" evidence="7">
    <location>
        <begin position="539"/>
        <end position="556"/>
    </location>
</feature>
<evidence type="ECO:0000256" key="5">
    <source>
        <dbReference type="ARBA" id="ARBA00022989"/>
    </source>
</evidence>
<keyword evidence="2" id="KW-0813">Transport</keyword>
<evidence type="ECO:0000259" key="8">
    <source>
        <dbReference type="PROSITE" id="PS50850"/>
    </source>
</evidence>
<dbReference type="Proteomes" id="UP000290475">
    <property type="component" value="Unassembled WGS sequence"/>
</dbReference>
<dbReference type="PANTHER" id="PTHR42718">
    <property type="entry name" value="MAJOR FACILITATOR SUPERFAMILY MULTIDRUG TRANSPORTER MFSC"/>
    <property type="match status" value="1"/>
</dbReference>
<feature type="transmembrane region" description="Helical" evidence="7">
    <location>
        <begin position="352"/>
        <end position="376"/>
    </location>
</feature>
<feature type="transmembrane region" description="Helical" evidence="7">
    <location>
        <begin position="325"/>
        <end position="346"/>
    </location>
</feature>
<dbReference type="AlphaFoldDB" id="A0A4Q1U8A8"/>
<dbReference type="RefSeq" id="WP_129301345.1">
    <property type="nucleotide sequence ID" value="NZ_CP074378.1"/>
</dbReference>
<dbReference type="GO" id="GO:0005886">
    <property type="term" value="C:plasma membrane"/>
    <property type="evidence" value="ECO:0007669"/>
    <property type="project" value="UniProtKB-SubCell"/>
</dbReference>
<dbReference type="InterPro" id="IPR004638">
    <property type="entry name" value="EmrB-like"/>
</dbReference>
<organism evidence="9 11">
    <name type="scientific">Lacticaseibacillus chiayiensis</name>
    <dbReference type="NCBI Taxonomy" id="2100821"/>
    <lineage>
        <taxon>Bacteria</taxon>
        <taxon>Bacillati</taxon>
        <taxon>Bacillota</taxon>
        <taxon>Bacilli</taxon>
        <taxon>Lactobacillales</taxon>
        <taxon>Lactobacillaceae</taxon>
        <taxon>Lacticaseibacillus</taxon>
    </lineage>
</organism>
<feature type="transmembrane region" description="Helical" evidence="7">
    <location>
        <begin position="159"/>
        <end position="182"/>
    </location>
</feature>
<feature type="domain" description="Major facilitator superfamily (MFS) profile" evidence="8">
    <location>
        <begin position="7"/>
        <end position="437"/>
    </location>
</feature>
<dbReference type="CDD" id="cd17321">
    <property type="entry name" value="MFS_MMR_MDR_like"/>
    <property type="match status" value="1"/>
</dbReference>
<evidence type="ECO:0000256" key="4">
    <source>
        <dbReference type="ARBA" id="ARBA00022692"/>
    </source>
</evidence>
<feature type="transmembrane region" description="Helical" evidence="7">
    <location>
        <begin position="73"/>
        <end position="96"/>
    </location>
</feature>
<dbReference type="Proteomes" id="UP001164790">
    <property type="component" value="Chromosome"/>
</dbReference>
<dbReference type="EMBL" id="MSSM01000008">
    <property type="protein sequence ID" value="RXT27198.1"/>
    <property type="molecule type" value="Genomic_DNA"/>
</dbReference>
<feature type="transmembrane region" description="Helical" evidence="7">
    <location>
        <begin position="294"/>
        <end position="318"/>
    </location>
</feature>
<dbReference type="PRINTS" id="PR01036">
    <property type="entry name" value="TCRTETB"/>
</dbReference>
<reference evidence="9 11" key="1">
    <citation type="submission" date="2017-01" db="EMBL/GenBank/DDBJ databases">
        <title>Lactobacillus chiayiensis sp. nov., a lactic acid bacterium isolated from compost.</title>
        <authorList>
            <person name="Huang C.-H."/>
        </authorList>
    </citation>
    <scope>NUCLEOTIDE SEQUENCE [LARGE SCALE GENOMIC DNA]</scope>
    <source>
        <strain evidence="11">chh01</strain>
        <strain evidence="9">Chh01</strain>
    </source>
</reference>
<dbReference type="EMBL" id="CP107523">
    <property type="protein sequence ID" value="UYN56594.1"/>
    <property type="molecule type" value="Genomic_DNA"/>
</dbReference>
<keyword evidence="6 7" id="KW-0472">Membrane</keyword>
<accession>A0A4Q1U8A8</accession>
<evidence type="ECO:0000256" key="6">
    <source>
        <dbReference type="ARBA" id="ARBA00023136"/>
    </source>
</evidence>
<dbReference type="Gene3D" id="1.20.1250.20">
    <property type="entry name" value="MFS general substrate transporter like domains"/>
    <property type="match status" value="1"/>
</dbReference>
<dbReference type="Gene3D" id="1.20.1720.10">
    <property type="entry name" value="Multidrug resistance protein D"/>
    <property type="match status" value="1"/>
</dbReference>
<dbReference type="NCBIfam" id="TIGR00711">
    <property type="entry name" value="efflux_EmrB"/>
    <property type="match status" value="1"/>
</dbReference>
<dbReference type="PANTHER" id="PTHR42718:SF46">
    <property type="entry name" value="BLR6921 PROTEIN"/>
    <property type="match status" value="1"/>
</dbReference>
<comment type="subcellular location">
    <subcellularLocation>
        <location evidence="1">Cell membrane</location>
        <topology evidence="1">Multi-pass membrane protein</topology>
    </subcellularLocation>
</comment>
<evidence type="ECO:0000313" key="11">
    <source>
        <dbReference type="Proteomes" id="UP000290475"/>
    </source>
</evidence>
<dbReference type="SUPFAM" id="SSF103473">
    <property type="entry name" value="MFS general substrate transporter"/>
    <property type="match status" value="1"/>
</dbReference>
<feature type="transmembrane region" description="Helical" evidence="7">
    <location>
        <begin position="260"/>
        <end position="282"/>
    </location>
</feature>
<evidence type="ECO:0000313" key="10">
    <source>
        <dbReference type="EMBL" id="UYN56594.1"/>
    </source>
</evidence>
<sequence>MKKTISVVMATCIGIFLCMLDTTIMNIALPAIQKGLSVNLPDLSWALNIYTILFATLTIPLSKLAERIGINRFYLVGLITFAVGSLLSAFATNIVSLDIGRAIQSIGAATVFPLSMTIGISTVDTSNRPKVIAALGVTQGLAAALGPVIGGIVTQFLSWRWIFLINIPLMMLVLLLVAFNLSMNQERNAKPIDLQGCILSMVTLFSLTLLLVKGREWGWTSLSSIFLAILFLAGCATFILVERFSKNPMVPLDLFKNRQFVGASVAIVLSNLFLVGVTVILPTYFTNIQQKTELAAALIVTPITVMIFVFSPIAALIIDKVGARIVVLLGFMLMALGYAMFFTINLYNSLEIFVACITLGTGYGIIAGPITVLAAADFTGEKLNSSQSVAGVLRQVGVVLAVAIFVTNLYSGLATAKVSSVKFASERIQRLAIPQKQKRVMLKTTQKAISTGKTHQKFPTDHFSKKERSAIINTSYVAAISRVLSPSSSEKIQIMTQVKQKVGTALTKQNHNINAAISEIQTKSEGYFTDAFKLLYRNTLPFLFVAILSSFIFPAFERRQKERQ</sequence>
<feature type="transmembrane region" description="Helical" evidence="7">
    <location>
        <begin position="194"/>
        <end position="212"/>
    </location>
</feature>